<evidence type="ECO:0000313" key="11">
    <source>
        <dbReference type="EMBL" id="MBP2025683.1"/>
    </source>
</evidence>
<feature type="active site" description="O-(5'-phospho-DNA)-tyrosine intermediate" evidence="8">
    <location>
        <position position="309"/>
    </location>
</feature>
<comment type="catalytic activity">
    <reaction evidence="1 8">
        <text>ATP-independent breakage of single-stranded DNA, followed by passage and rejoining.</text>
        <dbReference type="EC" id="5.6.2.1"/>
    </reaction>
</comment>
<dbReference type="PROSITE" id="PS00396">
    <property type="entry name" value="TOPO_IA_1"/>
    <property type="match status" value="1"/>
</dbReference>
<comment type="function">
    <text evidence="8">Releases the supercoiling and torsional tension of DNA, which is introduced during the DNA replication and transcription, by transiently cleaving and rejoining one strand of the DNA duplex. Introduces a single-strand break via transesterification at a target site in duplex DNA. The scissile phosphodiester is attacked by the catalytic tyrosine of the enzyme, resulting in the formation of a DNA-(5'-phosphotyrosyl)-enzyme intermediate and the expulsion of a 3'-OH DNA strand. The free DNA strand then undergoes passage around the unbroken strand, thus removing DNA supercoils. Finally, in the religation step, the DNA 3'-OH attacks the covalent intermediate to expel the active-site tyrosine and restore the DNA phosphodiester backbone.</text>
</comment>
<dbReference type="InterPro" id="IPR023405">
    <property type="entry name" value="Topo_IA_core_domain"/>
</dbReference>
<accession>A0ABS4KD24</accession>
<evidence type="ECO:0000256" key="3">
    <source>
        <dbReference type="ARBA" id="ARBA00022723"/>
    </source>
</evidence>
<dbReference type="CDD" id="cd00186">
    <property type="entry name" value="TOP1Ac"/>
    <property type="match status" value="1"/>
</dbReference>
<dbReference type="PANTHER" id="PTHR11390:SF21">
    <property type="entry name" value="DNA TOPOISOMERASE 3-ALPHA"/>
    <property type="match status" value="1"/>
</dbReference>
<dbReference type="PROSITE" id="PS50880">
    <property type="entry name" value="TOPRIM"/>
    <property type="match status" value="1"/>
</dbReference>
<evidence type="ECO:0000256" key="2">
    <source>
        <dbReference type="ARBA" id="ARBA00009446"/>
    </source>
</evidence>
<dbReference type="HAMAP" id="MF_00953">
    <property type="entry name" value="Topoisom_3_prok"/>
    <property type="match status" value="1"/>
</dbReference>
<dbReference type="InterPro" id="IPR034144">
    <property type="entry name" value="TOPRIM_TopoIII"/>
</dbReference>
<keyword evidence="5 8" id="KW-0799">Topoisomerase</keyword>
<dbReference type="Proteomes" id="UP001519306">
    <property type="component" value="Unassembled WGS sequence"/>
</dbReference>
<evidence type="ECO:0000259" key="10">
    <source>
        <dbReference type="PROSITE" id="PS52039"/>
    </source>
</evidence>
<dbReference type="InterPro" id="IPR003601">
    <property type="entry name" value="Topo_IA_2"/>
</dbReference>
<dbReference type="InterPro" id="IPR006171">
    <property type="entry name" value="TOPRIM_dom"/>
</dbReference>
<gene>
    <name evidence="8" type="primary">topB</name>
    <name evidence="11" type="ORF">J2Z71_001227</name>
</gene>
<comment type="caution">
    <text evidence="11">The sequence shown here is derived from an EMBL/GenBank/DDBJ whole genome shotgun (WGS) entry which is preliminary data.</text>
</comment>
<feature type="binding site" evidence="8">
    <location>
        <position position="9"/>
    </location>
    <ligand>
        <name>Mg(2+)</name>
        <dbReference type="ChEBI" id="CHEBI:18420"/>
        <note>catalytic</note>
    </ligand>
</feature>
<proteinExistence type="inferred from homology"/>
<feature type="domain" description="Topo IA-type catalytic" evidence="10">
    <location>
        <begin position="153"/>
        <end position="587"/>
    </location>
</feature>
<keyword evidence="3 8" id="KW-0479">Metal-binding</keyword>
<evidence type="ECO:0000256" key="1">
    <source>
        <dbReference type="ARBA" id="ARBA00000213"/>
    </source>
</evidence>
<dbReference type="InterPro" id="IPR023406">
    <property type="entry name" value="Topo_IA_AS"/>
</dbReference>
<keyword evidence="7 8" id="KW-0413">Isomerase</keyword>
<dbReference type="InterPro" id="IPR013824">
    <property type="entry name" value="Topo_IA_cen_sub1"/>
</dbReference>
<feature type="site" description="Interaction with DNA" evidence="8">
    <location>
        <position position="61"/>
    </location>
</feature>
<dbReference type="Gene3D" id="2.70.20.10">
    <property type="entry name" value="Topoisomerase I, domain 3"/>
    <property type="match status" value="1"/>
</dbReference>
<keyword evidence="12" id="KW-1185">Reference proteome</keyword>
<dbReference type="PROSITE" id="PS52039">
    <property type="entry name" value="TOPO_IA_2"/>
    <property type="match status" value="1"/>
</dbReference>
<organism evidence="11 12">
    <name type="scientific">Peptoniphilus stercorisuis</name>
    <dbReference type="NCBI Taxonomy" id="1436965"/>
    <lineage>
        <taxon>Bacteria</taxon>
        <taxon>Bacillati</taxon>
        <taxon>Bacillota</taxon>
        <taxon>Tissierellia</taxon>
        <taxon>Tissierellales</taxon>
        <taxon>Peptoniphilaceae</taxon>
        <taxon>Peptoniphilus</taxon>
    </lineage>
</organism>
<dbReference type="InterPro" id="IPR013497">
    <property type="entry name" value="Topo_IA_cen"/>
</dbReference>
<dbReference type="RefSeq" id="WP_210061002.1">
    <property type="nucleotide sequence ID" value="NZ_JAGGLJ010000011.1"/>
</dbReference>
<keyword evidence="6 8" id="KW-0238">DNA-binding</keyword>
<keyword evidence="4 8" id="KW-0460">Magnesium</keyword>
<evidence type="ECO:0000256" key="7">
    <source>
        <dbReference type="ARBA" id="ARBA00023235"/>
    </source>
</evidence>
<comment type="caution">
    <text evidence="8">Lacks conserved residue(s) required for the propagation of feature annotation.</text>
</comment>
<dbReference type="InterPro" id="IPR005738">
    <property type="entry name" value="TopoIII"/>
</dbReference>
<dbReference type="SUPFAM" id="SSF56712">
    <property type="entry name" value="Prokaryotic type I DNA topoisomerase"/>
    <property type="match status" value="1"/>
</dbReference>
<dbReference type="NCBIfam" id="TIGR01056">
    <property type="entry name" value="topB"/>
    <property type="match status" value="1"/>
</dbReference>
<dbReference type="PANTHER" id="PTHR11390">
    <property type="entry name" value="PROKARYOTIC DNA TOPOISOMERASE"/>
    <property type="match status" value="1"/>
</dbReference>
<name>A0ABS4KD24_9FIRM</name>
<reference evidence="11 12" key="1">
    <citation type="submission" date="2021-03" db="EMBL/GenBank/DDBJ databases">
        <title>Genomic Encyclopedia of Type Strains, Phase IV (KMG-IV): sequencing the most valuable type-strain genomes for metagenomic binning, comparative biology and taxonomic classification.</title>
        <authorList>
            <person name="Goeker M."/>
        </authorList>
    </citation>
    <scope>NUCLEOTIDE SEQUENCE [LARGE SCALE GENOMIC DNA]</scope>
    <source>
        <strain evidence="11 12">DSM 27563</strain>
    </source>
</reference>
<dbReference type="Pfam" id="PF01131">
    <property type="entry name" value="Topoisom_bac"/>
    <property type="match status" value="1"/>
</dbReference>
<dbReference type="PRINTS" id="PR00417">
    <property type="entry name" value="PRTPISMRASEI"/>
</dbReference>
<dbReference type="Pfam" id="PF01751">
    <property type="entry name" value="Toprim"/>
    <property type="match status" value="1"/>
</dbReference>
<dbReference type="SMART" id="SM00436">
    <property type="entry name" value="TOP1Bc"/>
    <property type="match status" value="1"/>
</dbReference>
<dbReference type="Gene3D" id="3.40.50.140">
    <property type="match status" value="1"/>
</dbReference>
<dbReference type="Gene3D" id="1.10.460.10">
    <property type="entry name" value="Topoisomerase I, domain 2"/>
    <property type="match status" value="1"/>
</dbReference>
<feature type="binding site" evidence="8">
    <location>
        <position position="105"/>
    </location>
    <ligand>
        <name>Mg(2+)</name>
        <dbReference type="ChEBI" id="CHEBI:18420"/>
        <note>catalytic</note>
    </ligand>
</feature>
<evidence type="ECO:0000256" key="4">
    <source>
        <dbReference type="ARBA" id="ARBA00022842"/>
    </source>
</evidence>
<evidence type="ECO:0000256" key="8">
    <source>
        <dbReference type="HAMAP-Rule" id="MF_00953"/>
    </source>
</evidence>
<dbReference type="EC" id="5.6.2.1" evidence="8"/>
<comment type="cofactor">
    <cofactor evidence="8">
        <name>Mg(2+)</name>
        <dbReference type="ChEBI" id="CHEBI:18420"/>
    </cofactor>
</comment>
<evidence type="ECO:0000313" key="12">
    <source>
        <dbReference type="Proteomes" id="UP001519306"/>
    </source>
</evidence>
<feature type="site" description="Interaction with DNA" evidence="8">
    <location>
        <position position="311"/>
    </location>
</feature>
<dbReference type="Gene3D" id="1.10.290.10">
    <property type="entry name" value="Topoisomerase I, domain 4"/>
    <property type="match status" value="1"/>
</dbReference>
<protein>
    <recommendedName>
        <fullName evidence="8">DNA topoisomerase 3</fullName>
        <ecNumber evidence="8">5.6.2.1</ecNumber>
    </recommendedName>
    <alternativeName>
        <fullName evidence="8">DNA topoisomerase III</fullName>
    </alternativeName>
</protein>
<comment type="similarity">
    <text evidence="2 8">Belongs to the type IA topoisomerase family.</text>
</comment>
<dbReference type="InterPro" id="IPR000380">
    <property type="entry name" value="Topo_IA"/>
</dbReference>
<dbReference type="SMART" id="SM00437">
    <property type="entry name" value="TOP1Ac"/>
    <property type="match status" value="1"/>
</dbReference>
<dbReference type="EMBL" id="JAGGLJ010000011">
    <property type="protein sequence ID" value="MBP2025683.1"/>
    <property type="molecule type" value="Genomic_DNA"/>
</dbReference>
<dbReference type="InterPro" id="IPR013826">
    <property type="entry name" value="Topo_IA_cen_sub3"/>
</dbReference>
<dbReference type="InterPro" id="IPR003602">
    <property type="entry name" value="Topo_IA_DNA-bd_dom"/>
</dbReference>
<dbReference type="InterPro" id="IPR013825">
    <property type="entry name" value="Topo_IA_cen_sub2"/>
</dbReference>
<sequence>MSKQLILAEKPSVARDIARVLKVNGKNKGYFESNDKIVTWALGHLVTLSTPEEYNKRFQKWDMDDLPIVPEEMKLSVIKNSRAQFNTVKSLLNRKDVSEIVIATDAGREGELVARLILKMSGCHKKTKRLWISSVTDKAIKDGFNNLKDGKEYYNLYRSAMARAEADWIVGINGSRALTLKYNTPLSCGRVQTPTLNIIKKRDEEIASFIPKEYFGINLKTNTMEFKWVNKNNVQSILDESKIDNIINVIKNEKLEIVEVESKKKKKYPQELYDLTNLQRDANVRYNFSAKETLNIMQNLYERHKVLTYPRTDSRYLTDDVVGTLKDRLKAMSTGSYRSFARELMNKNISANKRFVNNSKVSDHHAIIPTEERLSLDNLTDKEYKIYDLVAKRFLSMLMDPYEYEEVKVVAKVNNEVFIAKGTKELSLGFKALDSYEEEQEENQKIYNLESGMSLSIKDIKKTRRKSQPPSKFNEGSLLLAMENPTKYDSDMSKVKKETLRETGGIGTVATRGDIIEKLYSSDLIENKNNKISITSKGTQLLELVPERLKSPELTASWELKLRQIENGKLKDKEFLSEIRDFSRENIDEIKKSKYKFRHENITNIKCPECGKYLLKVNRKDREMLICEDYNCNYRETISILTNVRCNKCHKRLRLISSGDKKTYICDNCGYRESKESMDKKFKANKNKMKKSDVNRFLNKQDNENEPVNTSLSDALKNLKFD</sequence>
<dbReference type="SMART" id="SM00493">
    <property type="entry name" value="TOPRIM"/>
    <property type="match status" value="1"/>
</dbReference>
<evidence type="ECO:0000259" key="9">
    <source>
        <dbReference type="PROSITE" id="PS50880"/>
    </source>
</evidence>
<feature type="site" description="Interaction with DNA" evidence="8">
    <location>
        <position position="168"/>
    </location>
</feature>
<dbReference type="NCBIfam" id="NF005829">
    <property type="entry name" value="PRK07726.1"/>
    <property type="match status" value="1"/>
</dbReference>
<dbReference type="CDD" id="cd03362">
    <property type="entry name" value="TOPRIM_TopoIA_TopoIII"/>
    <property type="match status" value="1"/>
</dbReference>
<dbReference type="GO" id="GO:0003917">
    <property type="term" value="F:DNA topoisomerase type I (single strand cut, ATP-independent) activity"/>
    <property type="evidence" value="ECO:0007669"/>
    <property type="project" value="UniProtKB-EC"/>
</dbReference>
<evidence type="ECO:0000256" key="5">
    <source>
        <dbReference type="ARBA" id="ARBA00023029"/>
    </source>
</evidence>
<feature type="site" description="Interaction with DNA" evidence="8">
    <location>
        <position position="176"/>
    </location>
</feature>
<feature type="domain" description="Toprim" evidence="9">
    <location>
        <begin position="3"/>
        <end position="136"/>
    </location>
</feature>
<feature type="region of interest" description="Interaction with DNA" evidence="8">
    <location>
        <begin position="187"/>
        <end position="192"/>
    </location>
</feature>
<evidence type="ECO:0000256" key="6">
    <source>
        <dbReference type="ARBA" id="ARBA00023125"/>
    </source>
</evidence>